<dbReference type="STRING" id="1385517.N800_09110"/>
<name>A0A0A0F4R0_9GAMM</name>
<keyword evidence="1" id="KW-0812">Transmembrane</keyword>
<feature type="transmembrane region" description="Helical" evidence="1">
    <location>
        <begin position="111"/>
        <end position="128"/>
    </location>
</feature>
<dbReference type="Gene3D" id="1.10.260.40">
    <property type="entry name" value="lambda repressor-like DNA-binding domains"/>
    <property type="match status" value="1"/>
</dbReference>
<keyword evidence="1" id="KW-1133">Transmembrane helix</keyword>
<proteinExistence type="predicted"/>
<dbReference type="AlphaFoldDB" id="A0A0A0F4R0"/>
<accession>A0A0A0F4R0</accession>
<dbReference type="Pfam" id="PF13413">
    <property type="entry name" value="HTH_25"/>
    <property type="match status" value="1"/>
</dbReference>
<reference evidence="3 4" key="1">
    <citation type="submission" date="2013-08" db="EMBL/GenBank/DDBJ databases">
        <title>Genome sequencing of Lysobacter.</title>
        <authorList>
            <person name="Zhang S."/>
            <person name="Wang G."/>
        </authorList>
    </citation>
    <scope>NUCLEOTIDE SEQUENCE [LARGE SCALE GENOMIC DNA]</scope>
    <source>
        <strain evidence="3 4">GH1-9</strain>
    </source>
</reference>
<dbReference type="InterPro" id="IPR001387">
    <property type="entry name" value="Cro/C1-type_HTH"/>
</dbReference>
<dbReference type="InterPro" id="IPR010982">
    <property type="entry name" value="Lambda_DNA-bd_dom_sf"/>
</dbReference>
<organism evidence="3 4">
    <name type="scientific">Lysobacter daejeonensis GH1-9</name>
    <dbReference type="NCBI Taxonomy" id="1385517"/>
    <lineage>
        <taxon>Bacteria</taxon>
        <taxon>Pseudomonadati</taxon>
        <taxon>Pseudomonadota</taxon>
        <taxon>Gammaproteobacteria</taxon>
        <taxon>Lysobacterales</taxon>
        <taxon>Lysobacteraceae</taxon>
        <taxon>Aerolutibacter</taxon>
    </lineage>
</organism>
<keyword evidence="4" id="KW-1185">Reference proteome</keyword>
<dbReference type="Pfam" id="PF13464">
    <property type="entry name" value="RodZ_C"/>
    <property type="match status" value="1"/>
</dbReference>
<dbReference type="Proteomes" id="UP000029998">
    <property type="component" value="Unassembled WGS sequence"/>
</dbReference>
<keyword evidence="1" id="KW-0472">Membrane</keyword>
<dbReference type="GO" id="GO:0003677">
    <property type="term" value="F:DNA binding"/>
    <property type="evidence" value="ECO:0007669"/>
    <property type="project" value="InterPro"/>
</dbReference>
<dbReference type="PANTHER" id="PTHR34475:SF1">
    <property type="entry name" value="CYTOSKELETON PROTEIN RODZ"/>
    <property type="match status" value="1"/>
</dbReference>
<evidence type="ECO:0000313" key="3">
    <source>
        <dbReference type="EMBL" id="KGM56337.1"/>
    </source>
</evidence>
<feature type="domain" description="Cytoskeleton protein RodZ-like C-terminal" evidence="2">
    <location>
        <begin position="186"/>
        <end position="257"/>
    </location>
</feature>
<dbReference type="PANTHER" id="PTHR34475">
    <property type="match status" value="1"/>
</dbReference>
<protein>
    <recommendedName>
        <fullName evidence="2">Cytoskeleton protein RodZ-like C-terminal domain-containing protein</fullName>
    </recommendedName>
</protein>
<gene>
    <name evidence="3" type="ORF">N800_09110</name>
</gene>
<evidence type="ECO:0000313" key="4">
    <source>
        <dbReference type="Proteomes" id="UP000029998"/>
    </source>
</evidence>
<dbReference type="InterPro" id="IPR025194">
    <property type="entry name" value="RodZ-like_C"/>
</dbReference>
<evidence type="ECO:0000259" key="2">
    <source>
        <dbReference type="Pfam" id="PF13464"/>
    </source>
</evidence>
<sequence length="269" mass="28080">MSGHVVADVFTGCGEQLRQARNAAGLSIETVSSRSKMPIRVVEAIEAENWESLGAEVFIRGQLRSYARLLGVDLEPQLQQRHVAPTALPPLVSHAHTPPLRRMAEQAGRRAVYIALTVVIVAPVIFASRSHLGGGSAGTVKSLDNYPVPEQPAAETAASTPAQRTPVIASMASITPPAAAAAPALELVFSGDSWVQVYGANGSTLEKGLLTSGERRSYQAGQVGRVVLGNSSAAQVLQAGKPVDLAAFSRANVARFTLSSDGSLAPVVD</sequence>
<comment type="caution">
    <text evidence="3">The sequence shown here is derived from an EMBL/GenBank/DDBJ whole genome shotgun (WGS) entry which is preliminary data.</text>
</comment>
<dbReference type="CDD" id="cd00093">
    <property type="entry name" value="HTH_XRE"/>
    <property type="match status" value="1"/>
</dbReference>
<dbReference type="EMBL" id="AVPU01000001">
    <property type="protein sequence ID" value="KGM56337.1"/>
    <property type="molecule type" value="Genomic_DNA"/>
</dbReference>
<dbReference type="InterPro" id="IPR050400">
    <property type="entry name" value="Bact_Cytoskel_RodZ"/>
</dbReference>
<evidence type="ECO:0000256" key="1">
    <source>
        <dbReference type="SAM" id="Phobius"/>
    </source>
</evidence>
<dbReference type="eggNOG" id="COG1426">
    <property type="taxonomic scope" value="Bacteria"/>
</dbReference>